<proteinExistence type="predicted"/>
<dbReference type="Proteomes" id="UP001428341">
    <property type="component" value="Unassembled WGS sequence"/>
</dbReference>
<dbReference type="Pfam" id="PF25104">
    <property type="entry name" value="DUF7812"/>
    <property type="match status" value="1"/>
</dbReference>
<feature type="domain" description="DUF7812" evidence="1">
    <location>
        <begin position="303"/>
        <end position="771"/>
    </location>
</feature>
<dbReference type="AlphaFoldDB" id="A0AAP0QFE0"/>
<accession>A0AAP0QFE0</accession>
<dbReference type="PANTHER" id="PTHR36786:SF1">
    <property type="entry name" value="2-ISOPROPYLMALATE SYNTHASE"/>
    <property type="match status" value="1"/>
</dbReference>
<keyword evidence="3" id="KW-1185">Reference proteome</keyword>
<dbReference type="PANTHER" id="PTHR36786">
    <property type="entry name" value="2-ISOPROPYLMALATE SYNTHASE"/>
    <property type="match status" value="1"/>
</dbReference>
<name>A0AAP0QFE0_9ROSI</name>
<organism evidence="2 3">
    <name type="scientific">Citrus x changshan-huyou</name>
    <dbReference type="NCBI Taxonomy" id="2935761"/>
    <lineage>
        <taxon>Eukaryota</taxon>
        <taxon>Viridiplantae</taxon>
        <taxon>Streptophyta</taxon>
        <taxon>Embryophyta</taxon>
        <taxon>Tracheophyta</taxon>
        <taxon>Spermatophyta</taxon>
        <taxon>Magnoliopsida</taxon>
        <taxon>eudicotyledons</taxon>
        <taxon>Gunneridae</taxon>
        <taxon>Pentapetalae</taxon>
        <taxon>rosids</taxon>
        <taxon>malvids</taxon>
        <taxon>Sapindales</taxon>
        <taxon>Rutaceae</taxon>
        <taxon>Aurantioideae</taxon>
        <taxon>Citrus</taxon>
    </lineage>
</organism>
<evidence type="ECO:0000313" key="2">
    <source>
        <dbReference type="EMBL" id="KAK9180952.1"/>
    </source>
</evidence>
<evidence type="ECO:0000313" key="3">
    <source>
        <dbReference type="Proteomes" id="UP001428341"/>
    </source>
</evidence>
<gene>
    <name evidence="2" type="ORF">WN944_024088</name>
</gene>
<evidence type="ECO:0000259" key="1">
    <source>
        <dbReference type="Pfam" id="PF25104"/>
    </source>
</evidence>
<dbReference type="InterPro" id="IPR056714">
    <property type="entry name" value="DUF7812"/>
</dbReference>
<reference evidence="2 3" key="1">
    <citation type="submission" date="2024-05" db="EMBL/GenBank/DDBJ databases">
        <title>Haplotype-resolved chromosome-level genome assembly of Huyou (Citrus changshanensis).</title>
        <authorList>
            <person name="Miao C."/>
            <person name="Chen W."/>
            <person name="Wu Y."/>
            <person name="Wang L."/>
            <person name="Zhao S."/>
            <person name="Grierson D."/>
            <person name="Xu C."/>
            <person name="Chen K."/>
        </authorList>
    </citation>
    <scope>NUCLEOTIDE SEQUENCE [LARGE SCALE GENOMIC DNA]</scope>
    <source>
        <strain evidence="2">01-14</strain>
        <tissue evidence="2">Leaf</tissue>
    </source>
</reference>
<dbReference type="EMBL" id="JBCGBO010000024">
    <property type="protein sequence ID" value="KAK9180952.1"/>
    <property type="molecule type" value="Genomic_DNA"/>
</dbReference>
<protein>
    <recommendedName>
        <fullName evidence="1">DUF7812 domain-containing protein</fullName>
    </recommendedName>
</protein>
<comment type="caution">
    <text evidence="2">The sequence shown here is derived from an EMBL/GenBank/DDBJ whole genome shotgun (WGS) entry which is preliminary data.</text>
</comment>
<sequence>MAGLQYYFFPTDFFYPRPPASSVNGGDGTASSKPILSAETLKRDHVDEKPEAIISQHQKMHQRELSSPASISTALVHRLTPCNTIKAYEDMTSNIASQLYNWDIHRGMYSSEVLPKFFKPSQIFEDCPLHSHFVRDRLRNALLTPVTNEPTPLLVAAPSIASRSAAISFYIVEDSDMAAKKLKYTRKNKEERNNIQSESTFATPPRIFQTLISQIRSQQGLKPPILKSLYYLLNRLSLNDTVNLSNEEFNVCGFVVKFDEICSLSNVLFKECDSRFNQLFYAYEQGQGFSGLHLSAYIEELTLLLRCCMVILTLSWVSDQNVLIQNGQVLLLILSRLISVEVSRGNEKTESSVSFPKLVPCEYTYLCLPGSSNQSVVSALLEVFSDELLMHKSLQECFLLIDSASSTSKVLFSCHFAHGDIGTVLEVIAAHFIRSFSIEQSFEGFLNRLVWQHENDYRIPNMSLTASLSLLQNPIMLSAPKMFQAYLILLVAEAVGIGMRSKHLEPDITITDYLTAFERSIILYARHMPSLDMVGDPIGSNCSTLKSCMLGSSRLTYESYLQPVTRNMINHVVTKLYVYWDSYVNNRSKFDLLDTIAYARESLYLFDKTFEDKSLSVLTSIVIRGSSDDMCGTKLCNEGGNPEEILLLASILKLMTSSMSQAVWCLRRGSSSGCLKTLQDVLLRKEYDFLVHLVGGFQQYDLHLPIQKFITEMMKAHPTRHKESKWMLLHFSGLLSSSYVSRLDFLIKECIFTMMSLLNLFVFEEGDLDALSLPSNSGLGSVSSKSSDKIRKALRVQRTSNKIASKFHNIQKLYLGKRYRSSLHKRNNGNQTRTSENACPVNDMESSISIEKDPGEVCNGEIFLKCIQDSSQSSSDIDDLADFIECKPGKDYSAWLNNRKFFRIWKSGRKAVTWCDKWKRKCKYSRKWK</sequence>